<organism evidence="8 9">
    <name type="scientific">Ectocarpus siliculosus</name>
    <name type="common">Brown alga</name>
    <name type="synonym">Conferva siliculosa</name>
    <dbReference type="NCBI Taxonomy" id="2880"/>
    <lineage>
        <taxon>Eukaryota</taxon>
        <taxon>Sar</taxon>
        <taxon>Stramenopiles</taxon>
        <taxon>Ochrophyta</taxon>
        <taxon>PX clade</taxon>
        <taxon>Phaeophyceae</taxon>
        <taxon>Ectocarpales</taxon>
        <taxon>Ectocarpaceae</taxon>
        <taxon>Ectocarpus</taxon>
    </lineage>
</organism>
<evidence type="ECO:0000313" key="9">
    <source>
        <dbReference type="Proteomes" id="UP000002630"/>
    </source>
</evidence>
<name>D7FT64_ECTSI</name>
<dbReference type="Pfam" id="PF01363">
    <property type="entry name" value="FYVE"/>
    <property type="match status" value="1"/>
</dbReference>
<feature type="compositionally biased region" description="Gly residues" evidence="5">
    <location>
        <begin position="1339"/>
        <end position="1349"/>
    </location>
</feature>
<dbReference type="InterPro" id="IPR011989">
    <property type="entry name" value="ARM-like"/>
</dbReference>
<keyword evidence="9" id="KW-1185">Reference proteome</keyword>
<dbReference type="PANTHER" id="PTHR40903">
    <property type="entry name" value="GLYCINE-RICH CELL WALL STRUCTURAL PROTEIN 1-LIKE"/>
    <property type="match status" value="1"/>
</dbReference>
<dbReference type="GO" id="GO:0008270">
    <property type="term" value="F:zinc ion binding"/>
    <property type="evidence" value="ECO:0007669"/>
    <property type="project" value="UniProtKB-KW"/>
</dbReference>
<feature type="compositionally biased region" description="Gly residues" evidence="5">
    <location>
        <begin position="1515"/>
        <end position="1524"/>
    </location>
</feature>
<dbReference type="InterPro" id="IPR011011">
    <property type="entry name" value="Znf_FYVE_PHD"/>
</dbReference>
<feature type="region of interest" description="Disordered" evidence="5">
    <location>
        <begin position="1396"/>
        <end position="1427"/>
    </location>
</feature>
<evidence type="ECO:0000313" key="8">
    <source>
        <dbReference type="EMBL" id="CBJ49236.1"/>
    </source>
</evidence>
<keyword evidence="1" id="KW-0479">Metal-binding</keyword>
<dbReference type="InParanoid" id="D7FT64"/>
<evidence type="ECO:0000259" key="6">
    <source>
        <dbReference type="PROSITE" id="PS50020"/>
    </source>
</evidence>
<proteinExistence type="predicted"/>
<evidence type="ECO:0000256" key="5">
    <source>
        <dbReference type="SAM" id="MobiDB-lite"/>
    </source>
</evidence>
<dbReference type="PROSITE" id="PS50178">
    <property type="entry name" value="ZF_FYVE"/>
    <property type="match status" value="1"/>
</dbReference>
<feature type="region of interest" description="Disordered" evidence="5">
    <location>
        <begin position="1143"/>
        <end position="1178"/>
    </location>
</feature>
<feature type="region of interest" description="Disordered" evidence="5">
    <location>
        <begin position="839"/>
        <end position="861"/>
    </location>
</feature>
<keyword evidence="3" id="KW-0862">Zinc</keyword>
<evidence type="ECO:0000256" key="1">
    <source>
        <dbReference type="ARBA" id="ARBA00022723"/>
    </source>
</evidence>
<dbReference type="PANTHER" id="PTHR40903:SF1">
    <property type="entry name" value="HYPHALLY REGULATED CELL WALL PROTEIN 3"/>
    <property type="match status" value="1"/>
</dbReference>
<evidence type="ECO:0000259" key="7">
    <source>
        <dbReference type="PROSITE" id="PS50178"/>
    </source>
</evidence>
<dbReference type="EMBL" id="FN649758">
    <property type="protein sequence ID" value="CBJ49236.1"/>
    <property type="molecule type" value="Genomic_DNA"/>
</dbReference>
<dbReference type="InterPro" id="IPR013083">
    <property type="entry name" value="Znf_RING/FYVE/PHD"/>
</dbReference>
<feature type="compositionally biased region" description="Gly residues" evidence="5">
    <location>
        <begin position="1162"/>
        <end position="1177"/>
    </location>
</feature>
<dbReference type="eggNOG" id="KOG1729">
    <property type="taxonomic scope" value="Eukaryota"/>
</dbReference>
<evidence type="ECO:0000256" key="2">
    <source>
        <dbReference type="ARBA" id="ARBA00022771"/>
    </source>
</evidence>
<gene>
    <name evidence="8" type="ORF">Esi_0245_0029</name>
</gene>
<dbReference type="Gene3D" id="3.30.40.10">
    <property type="entry name" value="Zinc/RING finger domain, C3HC4 (zinc finger)"/>
    <property type="match status" value="1"/>
</dbReference>
<dbReference type="PROSITE" id="PS50020">
    <property type="entry name" value="WW_DOMAIN_2"/>
    <property type="match status" value="1"/>
</dbReference>
<dbReference type="EMBL" id="FN648426">
    <property type="protein sequence ID" value="CBJ49236.1"/>
    <property type="molecule type" value="Genomic_DNA"/>
</dbReference>
<feature type="domain" description="WW" evidence="6">
    <location>
        <begin position="5"/>
        <end position="38"/>
    </location>
</feature>
<reference evidence="8 9" key="1">
    <citation type="journal article" date="2010" name="Nature">
        <title>The Ectocarpus genome and the independent evolution of multicellularity in brown algae.</title>
        <authorList>
            <person name="Cock J.M."/>
            <person name="Sterck L."/>
            <person name="Rouze P."/>
            <person name="Scornet D."/>
            <person name="Allen A.E."/>
            <person name="Amoutzias G."/>
            <person name="Anthouard V."/>
            <person name="Artiguenave F."/>
            <person name="Aury J.M."/>
            <person name="Badger J.H."/>
            <person name="Beszteri B."/>
            <person name="Billiau K."/>
            <person name="Bonnet E."/>
            <person name="Bothwell J.H."/>
            <person name="Bowler C."/>
            <person name="Boyen C."/>
            <person name="Brownlee C."/>
            <person name="Carrano C.J."/>
            <person name="Charrier B."/>
            <person name="Cho G.Y."/>
            <person name="Coelho S.M."/>
            <person name="Collen J."/>
            <person name="Corre E."/>
            <person name="Da Silva C."/>
            <person name="Delage L."/>
            <person name="Delaroque N."/>
            <person name="Dittami S.M."/>
            <person name="Doulbeau S."/>
            <person name="Elias M."/>
            <person name="Farnham G."/>
            <person name="Gachon C.M."/>
            <person name="Gschloessl B."/>
            <person name="Heesch S."/>
            <person name="Jabbari K."/>
            <person name="Jubin C."/>
            <person name="Kawai H."/>
            <person name="Kimura K."/>
            <person name="Kloareg B."/>
            <person name="Kupper F.C."/>
            <person name="Lang D."/>
            <person name="Le Bail A."/>
            <person name="Leblanc C."/>
            <person name="Lerouge P."/>
            <person name="Lohr M."/>
            <person name="Lopez P.J."/>
            <person name="Martens C."/>
            <person name="Maumus F."/>
            <person name="Michel G."/>
            <person name="Miranda-Saavedra D."/>
            <person name="Morales J."/>
            <person name="Moreau H."/>
            <person name="Motomura T."/>
            <person name="Nagasato C."/>
            <person name="Napoli C.A."/>
            <person name="Nelson D.R."/>
            <person name="Nyvall-Collen P."/>
            <person name="Peters A.F."/>
            <person name="Pommier C."/>
            <person name="Potin P."/>
            <person name="Poulain J."/>
            <person name="Quesneville H."/>
            <person name="Read B."/>
            <person name="Rensing S.A."/>
            <person name="Ritter A."/>
            <person name="Rousvoal S."/>
            <person name="Samanta M."/>
            <person name="Samson G."/>
            <person name="Schroeder D.C."/>
            <person name="Segurens B."/>
            <person name="Strittmatter M."/>
            <person name="Tonon T."/>
            <person name="Tregear J.W."/>
            <person name="Valentin K."/>
            <person name="von Dassow P."/>
            <person name="Yamagishi T."/>
            <person name="Van de Peer Y."/>
            <person name="Wincker P."/>
        </authorList>
    </citation>
    <scope>NUCLEOTIDE SEQUENCE [LARGE SCALE GENOMIC DNA]</scope>
    <source>
        <strain evidence="9">Ec32 / CCAP1310/4</strain>
    </source>
</reference>
<dbReference type="SMART" id="SM00064">
    <property type="entry name" value="FYVE"/>
    <property type="match status" value="1"/>
</dbReference>
<keyword evidence="2 4" id="KW-0863">Zinc-finger</keyword>
<feature type="compositionally biased region" description="Gly residues" evidence="5">
    <location>
        <begin position="122"/>
        <end position="138"/>
    </location>
</feature>
<dbReference type="OrthoDB" id="2020426at2759"/>
<dbReference type="CDD" id="cd00201">
    <property type="entry name" value="WW"/>
    <property type="match status" value="1"/>
</dbReference>
<dbReference type="InterPro" id="IPR016024">
    <property type="entry name" value="ARM-type_fold"/>
</dbReference>
<dbReference type="SMART" id="SM00456">
    <property type="entry name" value="WW"/>
    <property type="match status" value="1"/>
</dbReference>
<dbReference type="Gene3D" id="1.25.10.10">
    <property type="entry name" value="Leucine-rich Repeat Variant"/>
    <property type="match status" value="2"/>
</dbReference>
<dbReference type="SUPFAM" id="SSF48371">
    <property type="entry name" value="ARM repeat"/>
    <property type="match status" value="2"/>
</dbReference>
<dbReference type="CDD" id="cd00065">
    <property type="entry name" value="FYVE_like_SF"/>
    <property type="match status" value="1"/>
</dbReference>
<dbReference type="InterPro" id="IPR001202">
    <property type="entry name" value="WW_dom"/>
</dbReference>
<feature type="region of interest" description="Disordered" evidence="5">
    <location>
        <begin position="1515"/>
        <end position="1544"/>
    </location>
</feature>
<feature type="region of interest" description="Disordered" evidence="5">
    <location>
        <begin position="2041"/>
        <end position="2086"/>
    </location>
</feature>
<evidence type="ECO:0000256" key="3">
    <source>
        <dbReference type="ARBA" id="ARBA00022833"/>
    </source>
</evidence>
<feature type="compositionally biased region" description="Low complexity" evidence="5">
    <location>
        <begin position="1145"/>
        <end position="1155"/>
    </location>
</feature>
<dbReference type="SUPFAM" id="SSF51045">
    <property type="entry name" value="WW domain"/>
    <property type="match status" value="1"/>
</dbReference>
<dbReference type="Proteomes" id="UP000002630">
    <property type="component" value="Linkage Group LG33"/>
</dbReference>
<evidence type="ECO:0000256" key="4">
    <source>
        <dbReference type="PROSITE-ProRule" id="PRU00091"/>
    </source>
</evidence>
<feature type="domain" description="FYVE-type" evidence="7">
    <location>
        <begin position="156"/>
        <end position="218"/>
    </location>
</feature>
<dbReference type="Gene3D" id="2.20.70.10">
    <property type="match status" value="1"/>
</dbReference>
<sequence length="2238" mass="225054">MATLPPLPEGWEERRDEQGHTYYVDHNTRRSSWRDPRLVQTGGPPPPAATAAAGVPAPPTVAPTNNGGGGSKSFFNRSSANRKQPTVGMSESTSSLEPRKQNGAAAGPDSPRRRRSMPVPRSGGGGGGGGGGGKGGAGPVDKSREDIAFSPHLIPDDDRSQCSVCGERFAALRRRHHCRCCGELVCATCSPTKLLMHVSEPGYERPRRACQTCAAHIAAGEYSCNSRYALAIATPGADMYHKQAAVRHLSAAMEDAAKNAVKSGGGGGGGDGGGGGVLGPLSAIQRVHGGTPAVFQALVPMMSTEVPLDVCTHACQLLGASLFVASRQSSPETWVGLVKVIPEGCVDGLLECLRVAPARAKAARALFYAAKVPLAGGTGGELIESRGGVSIMLEVLESLPLAPPPTAAVETKGLRVWLCATLQPVMADRPRAVQAFLACRGIPLLCRQLAAGPADIAVHVCGVLASALRSGGAGAGAGSSAAVPRSAIETVDASIIDPLLGMLAGGTNKDAHASALAMELLVVLASHPPFSGRLRAAGTIPAVAACLEDHPARGAAAAAAEPVARASLMQLALIVLTGFLRGDGDQPAAVAATGEVDEVAAEIAATRAHVRVVALLSAPDPKLRFTAAELALQLSRRCRPGPAPNSNRGGGGGGIAKDMIEAGGLGALWSACSDPSPMARPVALEALAAMLGTAAAMSRSSASSEAVLALVSEGAVGGLVRQHVDPALSVLGRRGRGVTVALLDAGGSSGRGGFLSTDSEALSSAKLTRAAIRVVWSLSRGPSSATLAAHGTLPRLMGHMSCLRRKGSGGGGADGARGDTAAGVLVLDTIAAFLSLEDSSSGHRRGGSKDSVAPVPPSTATTIGRTVDELCELVLHGTTTKRATADDAGDDGSSGAAAGSLGPRSLALLAKAAANPRLRPMLVDSPKFPAVLDLLMVERHLDGASSVEAPRREEVCAGLRVLAGLAAHEACVPLVLESEDLGCLLQGIPEGMTPTPAVGRETPGGHGPPVRAQMREEMEDALRCLLPLKGRPQQRSSLNRALGLVATSPAHPGLDALLHLASAEGGPALQVVFQLVAADAAKSVPSSPVLRPLGDGRHPAVLKGLLGPADFPWQGGIGPSARDSAVKAARARACDALRHACSELSPSSSSAPAAARDTGNPTGDGGDSAEAGPGGNVTAGSGKLDVEAVAEVFPLVLPLAGTTLEGARCLRAMFAARGGVGEAAQAAVLRRGVVGDAAGAGAGGIGAIVAMLHSTYVEIRAAGASILRKLVFPTAAPTHRPEGGGQAAAASIRPCRALLESLHACGGRSEALRSLSSFGLFGEQDQAAVPGGTLSVIDNGGGGGGGGERAGSRKGSAGGGRRKGAAQEVRWRRQLRDDAAAVLVAVVGAVTGGAGNGSGGGGASWRQRRRRRSSGEEAAEGLVGWNGGGEEGFDAQESEALSGVCVEALQALATDNFTGPLEKARCLSLLADLALDPRCARTLFQGGAIPQMLLNAQGCTHVDLIDVHGDRGGGGGGGFVGGSDGRASPAPSATSCDSEEEGEEEEEVVVVVEEEEEERQRVAVGVSGSVTTAGAVCCRCRQATRLLARLVRGLPGETPAVVVRHSGLRSVVQILEDGAAEAKAATEGTGGRIPTATEAAVREALELFVALSEQKPHRGALADLPGLARSASSYIVSATTASTSSSSPQAGEDSSAEESAFRLLANLAFADAPRRRVLELDGLVLASARALSASALALAPPTQKEAPAAAAAALAVAVGAGEAAAALLCRLSPVLGADGGEEELVAAGEALSAAVAAVSMAAAGRDFTAATAGGLASEALYALLVLSWADSSSLDAAAAVDGFVTDSRFADSVVSLWRRGMAPSASSGFGALSETALATMSSIAARPTGRKSLVAAGAASAVVDVALGRQGGGGDVAGDSEGGCSQTMMMAPQLSVSERGEIIRLLCVLCASPAHRGAVRSSLMAKRGVESGGDDTEEAAVEAAIVRIQGGRGGGGGGEECRAGARRLALLLGVSPPSRRSSQHRGGTTAGAGAFAAEYLSSGDHRRTPFRSPPTGDAVIKRRSTSTTTRSPSPPPPPAYAGDSRAAAAGLEDDIASSVDLEEALFPTATATAVAHLGSPGARDTLSRAAVAVAPVASARAPAAGRRDHALLTFPAPKNGRSDSEESLHRLLSMIANEDNSSAAAASATANGSLSGAVVGAEERDDKIACESCGKLVFAPTGFDLALIECPHCQKPMG</sequence>
<feature type="compositionally biased region" description="Polar residues" evidence="5">
    <location>
        <begin position="81"/>
        <end position="96"/>
    </location>
</feature>
<feature type="compositionally biased region" description="Basic and acidic residues" evidence="5">
    <location>
        <begin position="26"/>
        <end position="37"/>
    </location>
</feature>
<accession>D7FT64</accession>
<protein>
    <submittedName>
        <fullName evidence="8">E3 ubiquitin-protein ligase Nedd-4, putative</fullName>
    </submittedName>
</protein>
<dbReference type="InterPro" id="IPR017455">
    <property type="entry name" value="Znf_FYVE-rel"/>
</dbReference>
<dbReference type="SUPFAM" id="SSF57903">
    <property type="entry name" value="FYVE/PHD zinc finger"/>
    <property type="match status" value="1"/>
</dbReference>
<feature type="region of interest" description="Disordered" evidence="5">
    <location>
        <begin position="1"/>
        <end position="143"/>
    </location>
</feature>
<feature type="region of interest" description="Disordered" evidence="5">
    <location>
        <begin position="1332"/>
        <end position="1370"/>
    </location>
</feature>
<dbReference type="InterPro" id="IPR036020">
    <property type="entry name" value="WW_dom_sf"/>
</dbReference>
<dbReference type="InterPro" id="IPR000306">
    <property type="entry name" value="Znf_FYVE"/>
</dbReference>
<dbReference type="Pfam" id="PF00397">
    <property type="entry name" value="WW"/>
    <property type="match status" value="1"/>
</dbReference>